<dbReference type="Gene3D" id="1.20.58.1120">
    <property type="match status" value="1"/>
</dbReference>
<dbReference type="PROSITE" id="PS50181">
    <property type="entry name" value="FBOX"/>
    <property type="match status" value="1"/>
</dbReference>
<evidence type="ECO:0000256" key="5">
    <source>
        <dbReference type="SAM" id="MobiDB-lite"/>
    </source>
</evidence>
<dbReference type="PANTHER" id="PTHR10676">
    <property type="entry name" value="DYNEIN HEAVY CHAIN FAMILY PROTEIN"/>
    <property type="match status" value="1"/>
</dbReference>
<evidence type="ECO:0000259" key="6">
    <source>
        <dbReference type="PROSITE" id="PS50181"/>
    </source>
</evidence>
<dbReference type="InterPro" id="IPR007111">
    <property type="entry name" value="NACHT_NTPase"/>
</dbReference>
<dbReference type="STRING" id="645134.A0A0L0H992"/>
<organism evidence="7 8">
    <name type="scientific">Spizellomyces punctatus (strain DAOM BR117)</name>
    <dbReference type="NCBI Taxonomy" id="645134"/>
    <lineage>
        <taxon>Eukaryota</taxon>
        <taxon>Fungi</taxon>
        <taxon>Fungi incertae sedis</taxon>
        <taxon>Chytridiomycota</taxon>
        <taxon>Chytridiomycota incertae sedis</taxon>
        <taxon>Chytridiomycetes</taxon>
        <taxon>Spizellomycetales</taxon>
        <taxon>Spizellomycetaceae</taxon>
        <taxon>Spizellomyces</taxon>
    </lineage>
</organism>
<keyword evidence="1" id="KW-0853">WD repeat</keyword>
<dbReference type="SMART" id="SM00382">
    <property type="entry name" value="AAA"/>
    <property type="match status" value="4"/>
</dbReference>
<evidence type="ECO:0000256" key="2">
    <source>
        <dbReference type="ARBA" id="ARBA00022737"/>
    </source>
</evidence>
<dbReference type="GO" id="GO:0051959">
    <property type="term" value="F:dynein light intermediate chain binding"/>
    <property type="evidence" value="ECO:0007669"/>
    <property type="project" value="InterPro"/>
</dbReference>
<dbReference type="PANTHER" id="PTHR10676:SF343">
    <property type="entry name" value="DYNEIN AXONEMAL HEAVY CHAIN 10"/>
    <property type="match status" value="1"/>
</dbReference>
<dbReference type="InterPro" id="IPR011044">
    <property type="entry name" value="Quino_amine_DH_bsu"/>
</dbReference>
<dbReference type="Pfam" id="PF05729">
    <property type="entry name" value="NACHT"/>
    <property type="match status" value="1"/>
</dbReference>
<dbReference type="GO" id="GO:0045505">
    <property type="term" value="F:dynein intermediate chain binding"/>
    <property type="evidence" value="ECO:0007669"/>
    <property type="project" value="InterPro"/>
</dbReference>
<dbReference type="InterPro" id="IPR024743">
    <property type="entry name" value="Dynein_HC_stalk"/>
</dbReference>
<evidence type="ECO:0000313" key="7">
    <source>
        <dbReference type="EMBL" id="KNC97767.1"/>
    </source>
</evidence>
<dbReference type="GeneID" id="27690048"/>
<name>A0A0L0H992_SPIPD</name>
<dbReference type="Gene3D" id="2.130.10.10">
    <property type="entry name" value="YVTN repeat-like/Quinoprotein amine dehydrogenase"/>
    <property type="match status" value="2"/>
</dbReference>
<dbReference type="OrthoDB" id="2325716at2759"/>
<evidence type="ECO:0000256" key="1">
    <source>
        <dbReference type="ARBA" id="ARBA00022574"/>
    </source>
</evidence>
<dbReference type="InterPro" id="IPR015943">
    <property type="entry name" value="WD40/YVTN_repeat-like_dom_sf"/>
</dbReference>
<dbReference type="Proteomes" id="UP000053201">
    <property type="component" value="Unassembled WGS sequence"/>
</dbReference>
<dbReference type="EMBL" id="KQ257462">
    <property type="protein sequence ID" value="KNC97767.1"/>
    <property type="molecule type" value="Genomic_DNA"/>
</dbReference>
<dbReference type="Pfam" id="PF12937">
    <property type="entry name" value="F-box-like"/>
    <property type="match status" value="1"/>
</dbReference>
<dbReference type="InterPro" id="IPR036047">
    <property type="entry name" value="F-box-like_dom_sf"/>
</dbReference>
<feature type="region of interest" description="Disordered" evidence="5">
    <location>
        <begin position="1"/>
        <end position="60"/>
    </location>
</feature>
<dbReference type="InterPro" id="IPR003593">
    <property type="entry name" value="AAA+_ATPase"/>
</dbReference>
<accession>A0A0L0H992</accession>
<dbReference type="SMART" id="SM00320">
    <property type="entry name" value="WD40"/>
    <property type="match status" value="4"/>
</dbReference>
<feature type="compositionally biased region" description="Basic and acidic residues" evidence="5">
    <location>
        <begin position="11"/>
        <end position="29"/>
    </location>
</feature>
<dbReference type="GO" id="GO:0008569">
    <property type="term" value="F:minus-end-directed microtubule motor activity"/>
    <property type="evidence" value="ECO:0007669"/>
    <property type="project" value="TreeGrafter"/>
</dbReference>
<dbReference type="SUPFAM" id="SSF50998">
    <property type="entry name" value="Quinoprotein alcohol dehydrogenase-like"/>
    <property type="match status" value="1"/>
</dbReference>
<evidence type="ECO:0000256" key="4">
    <source>
        <dbReference type="SAM" id="Coils"/>
    </source>
</evidence>
<dbReference type="Pfam" id="PF12775">
    <property type="entry name" value="AAA_7"/>
    <property type="match status" value="1"/>
</dbReference>
<dbReference type="InterPro" id="IPR011047">
    <property type="entry name" value="Quinoprotein_ADH-like_sf"/>
</dbReference>
<reference evidence="7 8" key="1">
    <citation type="submission" date="2009-08" db="EMBL/GenBank/DDBJ databases">
        <title>The Genome Sequence of Spizellomyces punctatus strain DAOM BR117.</title>
        <authorList>
            <consortium name="The Broad Institute Genome Sequencing Platform"/>
            <person name="Russ C."/>
            <person name="Cuomo C."/>
            <person name="Shea T."/>
            <person name="Young S.K."/>
            <person name="Zeng Q."/>
            <person name="Koehrsen M."/>
            <person name="Haas B."/>
            <person name="Borodovsky M."/>
            <person name="Guigo R."/>
            <person name="Alvarado L."/>
            <person name="Berlin A."/>
            <person name="Bochicchio J."/>
            <person name="Borenstein D."/>
            <person name="Chapman S."/>
            <person name="Chen Z."/>
            <person name="Engels R."/>
            <person name="Freedman E."/>
            <person name="Gellesch M."/>
            <person name="Goldberg J."/>
            <person name="Griggs A."/>
            <person name="Gujja S."/>
            <person name="Heiman D."/>
            <person name="Hepburn T."/>
            <person name="Howarth C."/>
            <person name="Jen D."/>
            <person name="Larson L."/>
            <person name="Lewis B."/>
            <person name="Mehta T."/>
            <person name="Park D."/>
            <person name="Pearson M."/>
            <person name="Roberts A."/>
            <person name="Saif S."/>
            <person name="Shenoy N."/>
            <person name="Sisk P."/>
            <person name="Stolte C."/>
            <person name="Sykes S."/>
            <person name="Thomson T."/>
            <person name="Walk T."/>
            <person name="White J."/>
            <person name="Yandava C."/>
            <person name="Burger G."/>
            <person name="Gray M.W."/>
            <person name="Holland P.W.H."/>
            <person name="King N."/>
            <person name="Lang F.B.F."/>
            <person name="Roger A.J."/>
            <person name="Ruiz-Trillo I."/>
            <person name="Lander E."/>
            <person name="Nusbaum C."/>
        </authorList>
    </citation>
    <scope>NUCLEOTIDE SEQUENCE [LARGE SCALE GENOMIC DNA]</scope>
    <source>
        <strain evidence="7 8">DAOM BR117</strain>
    </source>
</reference>
<dbReference type="SUPFAM" id="SSF81383">
    <property type="entry name" value="F-box domain"/>
    <property type="match status" value="1"/>
</dbReference>
<evidence type="ECO:0000256" key="3">
    <source>
        <dbReference type="ARBA" id="ARBA00023054"/>
    </source>
</evidence>
<proteinExistence type="predicted"/>
<dbReference type="VEuPathDB" id="FungiDB:SPPG_06767"/>
<dbReference type="Gene3D" id="1.20.1280.50">
    <property type="match status" value="1"/>
</dbReference>
<dbReference type="InterPro" id="IPR001810">
    <property type="entry name" value="F-box_dom"/>
</dbReference>
<sequence>MQPPDGACLSEPERKHDSLPMDDFNKDDINTLQPPYTKIQSVSGDEQNQTQNDDEAGSRWEQAEERFLELFFGKERGLGKGRFDYPQRSSKVSFDLTSNVHYGPPIHLIDESDDLTSDCFATPSSSNRIIRPRTADLSQEQKTRLNAFRELDELVFLRPPSAATGRRLGSASAESVLHGDRGRRIISARRATMMGGEPLDDLFLPRKSRPLSRETKSLFFKVIADIFRTAWTAPSVVPDPATVQHSDRHLAPAADHALVPIGTTGGTAGPKVYVRLPPQLGLHRIPSYYFDEEDGHVMVSHIAKQYPLPKLGRFSKRLTPSPSRIEARMEGYRGVSMPKMRGEEREEEHINDGRPTPADVIQWLGDEVPHIPSILLTEQKDIDRHYTSLPDRPISRPGRRLGHTFPIDFFMDHEDAQQQLVDPLSTQLDKAGVRTKGRAPGIQAPSGPDTPDPALAPAIAWHPCTVLSYDPTDNRYTIKWEEPLPERRNPPTQLTRADILLPHETPNAHHQKLLHAHAIRVEFEYRLALRQCVAIARPFLKDYIANAPVRASERLLADELRKRRKERRQWTKFICGTTIGKGDHAGETEEEEDESLTFAPEVLINLRAEIQNDYTRSQIEAALLCSGHLQRFLPQPLTIPTLSELHWQDERIRVTSSVKGQVARLAALLYPRIEFYRQKCTDAVFCLRNECQRLLKDGISDVLRRGEIPYDSEDLNTRCIFFTPKEFVEACAHIHGEFVQTVSEHIGNVLSAAVTTAFRAHQVEPRDSAETMLSTMEAQDAETARSLLKFFVAVIAKSTIMPIFRTKITDIYKSFHQGAIRIRVDLIFDWNADYSITFSTDFESWKSALNKSLSCMLTPISCKFPTGPYIPTPEDHVFLKELCSEMIDEGIDSCRDFVNWLSAAILPRVRSASHVSVLDVDIANPAENILNKCDAQLRDISIVEKHCAGLAKVTPRGMFAVFSENFQSEIKEWVSKTRRRIFTNLEGLLDRKVQEIHDVYTTYTTHPPPGNFDQTKSASVSLQSLDAALPLLQGQTSFVKSLKSFLDERQWAVDDELVTRFYDAYTMYDRLTEFAALRKQAVSEAIERLSAVVEKEMCMIVELWDEVEAALDKVLTTPIGDATSSSGSDNEEQEEEEDRTEDDEHEDARAQNHPTTITLKSLTPISKHIVNALDIAAVIIRKASCIDDTQRLSQLQNLHTSMHIRRVLVTCLLQYREDLDRWRYEPICNIHASEIRKRCAELLEVFTPTGIAHPPIAQHAAKEIAAFLETEYPIVEVLTYDSFRSWHWDSVRNALGLADFDITTTPLSLVTKTIGRRNLGLTYEDLLEILQEAEQEQSLSSTLSEIQNRFAQLSIQIMRDEATGLSVISRFERLIGVIESDLLSVELLLEGSSEPGIEHYVDQFTALQNDLQRALKSLTEWSKTQPLLLSTHSFFNATEVQLALPLETKRYRAVETTYRALLAKAEKNLGMKALVDAAPDLAEGLTEMRGVLGSLVEDVQGWLDGKRIGFPRLFFGADEELLELVKVKREPKELNGYLSKYFYFTSLIHQSSASAAQDHKITGIRSTTSGTSEALIFRNFISTSHLSIEELLSKIETQIQSTLKEIIFTVLRNKNSDEDGEDVPEQIRVLAHQVRRTLEVENSLGIKGGLDTLLSQTLDKIRKLTTRSDKLAKILLTLTLSHRDWIQCLLNAQRTTENMKTSLEWLNALKYHYDEDEVTVTISQDLYHASYGFEYIPPTARVALGISSRTFTNLWPGLISNHGILSHGPPDTGKTTLLLEFTQILGRFAVVCCCSPAVSSAVMRRLLTGMVLTGCFLVFRQLDRLSQDSLGVCLAGLEAVRELTAASSRKELSSVSFLGRVMKLPPVVHVRCFATSEKMDDDLFRGTVRNRMVPIALRLPGVEIVTAVLLRNAGFKDAESCAAKVAAFWRGCEGLGVRMGSVRSVISVCRYMERMRDNFAELEVVAKCLWEWGLLKAVGEEVGILRDVLGAVFGSTFEAISTGPPCNIRNDIVTPDCDPLHMHLKNAISGLLTATSIPGTHVLVLGAPQTGKTTTIRAASRFNSMPLYTINPTALSSALLFGSPSQTGFTKGILEDLASSPNPAWIHLDGPYSSSWTEAVASLMHPSALCLSTGKRLMLSQNVTLIWEAEDIHNVSAGFISRFSLVHVKTKWTWEVCVSEWIYQIPKDPKFSPLATALQCTLKAIFGIYMKELVSSLDEICRLRGMDLQSSVSSFLGILQCLLGEACLEKDCQAVIEDAFWYAVVWSFGLAVDVEHRKGFEATIYRLLEDNQSSSQLWAVLHSHHEGPSLFLLVFNTVTGSWTPSPTHSVISHIRNLASTLLQHHKSVLFTGGPSAGKTFAAERTLANLPEQKTIIHTHMLHPTSTPEEFHAQLHKTLVRDEATAAYVPPNNKTLTLFVDDLHIPMAARPSSPSPVAEFWRSFPDMGGYWSNATTFRAVRRISILGCSDLEAPTHRLARHFIVFRFHDADAYCEMRGSFLECMHHRGNKVDMVIDATLRCHHLIKMRILRSGIRIFVPSDAAKVLRGLMKISEEEWMSSKSLMTAWCFEVDRVYLDRISPSDTSIYHDIVGRVCLQYFHQTAPSSSLSYLYSDMTTMAVRPNERDTNRSIFTLGFSPSIRQSTVSLTQAAYMDRTAYRGVSEKLIKEAISIFTTQGDAKGLVKRDITLYPGAIDHFCRLDRVLGDDQYPSALLIGHCLHDVQKDLAKQASAMRGYRFREYNIIGPVDTPTWRLFIRKQIIDAAISLQKIVVGIFLPAECALNPTFLGDLNALLDRGRSVQLWTSGEYDDMLSKIAHQAKQTERDERGKISRGAVLGLVKGENRKALSALDVERELNERTLTNLKIVVCVDMANLMVLDQLAEYPKIISSLTIDIYYDYNETSLRTLAQNYFADSGLLEAVNDESTSAESLSTCTAQMFLAVIHAIQCGSHPFLKSMPINGYEKFLEHVSEYYMNTKNELISQNQKFRRCLKKVGDAREVVKTIVDNTRSQLQNLPALLESTMAQLNVVTKQLKEKQMDVEKLRKELKSDEESIDRQWRQKQQDAADACLAAARQNLEQSIRRLQALRKDAFEELKAETDPPPPVQFLASAICILFDKPQSWTEARKVIASHSFIFRISSLTADTLPEAVLDKLKKIMEEPTFRPDRCAVVGIAARELCAWIQTLYSSSREVRRIKEEQSQSRLNTAKRVVGSANAHIRLSKSRDKLIESTGECANLQRQYSILASTKRELVGRIALLHEIFSPTSIFDAHEPGHADHISESQWMQQAFHCEDDTPVFENPKVAAAHSDYQAALYELKTLRERLASDVEEGQKQLKAIRDLFESLKMEDIEELLEPADNPYVLQARASLLDLLQLPAHSTPTVVYDKLRSCSIETLPVPMKQPTNAFGYHRPVLYDKNVAASTAITPFVASRAAITVSNILPAIRSFKAKHQRIMISLREAEEVVKQKKAVFDEKWSAAYAGRAEFWSFEVIVNTIKDIRRRLEIADLTLMKLHLTASNPNPLLTKIIKVGCALVGWNADFSLLSKWVMRNPTLFLREIANVKIGDLRVKDLIQSGLEGENLICLRAIAVRQVNRLYVDIVGELPCQLGLKVLSFIDCKTLARGSSVNRKWADLLADEEFWKWMSYRRGWGVTFVYPKDMDWKVFYFTLANQIEKRINLIESSVKTNMGGLLGIKAYAKLTAFLKRLPEYVQLSRNGRQSANQWDNVIQLEVTNDVFIAAERAFSEYLAEYGTSGADVVLPVKQAGAKHSPLRHRKAFIALRAATGLVFPSKEVHELIMIRARKAGLLHPTIERFRKQPSQLRGVALITVDVNIPGTVREPLHLWDPPVTERSRASESIFTLLAEMFQATCAFHDGKKTGKYLQFQDRFIKSLQQLSKKIQSRIDALGSRKELLLANTLMRSGLLAYFGPLSDEKRVELEDVWRHLIKRHINGHAANIPLTKDTRMPANSALFKVKIVRQNLTLMHATKRDKWLIDPNGLAKLILEQYGYLTSEGSEPDRLDARRPDFVEQLNRLKGSWKPIWIEGLTSKELGREILKFQQERLKELRTSITQRSPLVVFADAGVANEPMLDKFQVVNFTHCGTTLQSLLFDFIMSNATPSFSQQRKSMQAKLSSKKHTSESSFDACITMMETCSITDSEDLMHDIILFQREGYLVESMTEAYKAFKSDILPQYKPFMSLATFGCELHTAFKRIKLLNSLYATDDQVFTQIFNDCLRNEVSTLKVSALSDSAVNKVANALTLQLMIKVNDMLREEDRIPVHFVLATVNARRRGLVSRNEVNLLEKVLVYLNENQSEELNTTTILSQLDSWPDLHEFLTTATHNAECAAYDFFETTSSTNVWSRRLSNMEKFVATLINRPDMLKPVLVNMLTSYGLLVEDSSSDQFMRLQGNHSIVLIVTDELADTHRLVVQGCEDYEGTQIQITIMTEEDKRGDKWKDKVSHAAGNGDWLVIHADAYWIGQLKAIIYMVQKSAASFRMWFLCPAFVQERLPADVPTLVRVCFHEKNLSFRHLAKHFCKHYIVRDNKQPLPVDRLYYSVIYGHVGLVVTARRPETMFSKIVYFNDVDFDLSITIIAEARNRGLPPAISETLLLESVYLKEAAPRYQKKRVESVRSSVLAILDEYVKPSELDVVNYENFEKSFDNDQHLSAQESLDSKIGAGTINCQRLRKRVSEKLQLLLDCPCGPALHASEASLSSLSMLDKDFLSKIGRFWRTLPRLPSVRHLYESASRVQNGRTLLLREAGRYNLVFRRVKQGLDAILSGCDTYESRHILKILTARRIPHSWCLAPKHLEYEISSYFQELGIAAQFLSGCTISNPLQFVSVKLPISVTQVVHAAMMGYCNTHAVPLERVKSCLEFHVGSNEMNCLQAKDTLSESSYILTDLLLRNVRIQNEAIEAIALGCSSILPPLVLRLYVKNEGPLTTGAGEPPATNMMSEYEISVPAQVISDSSAVHLDSPDNSLPDLSLRTRVSPSELYLHGVTALCSSEPFSIADLEHLSELNWGKSSFHASSAGSAPTFTRYVTVYLCSTPDTYNEREYFYSNILPQLQHKMLRKHILLHVVDFRAGHPSARVSESDYVQASRWQIRRADIFLSIIGSKLGDSSPDRSLEVQGTMQAHSKLWEIEIDCALELPVQNSSFIFYFRDAAFTRSVPKSFRSLYEPENSRAIERVEKLKQQLSESRCPVHIYQSYFSRIEDRRVKMGGLEVWGLQVAKDIAQCIDLRDFSSLPIAPVSNLTDFSGRSEVLEHVRRAFLSINNNPAAEGEVPMENTLLLHGESGMGKTTLLGKICSEFQANGFLVLTNFVRTWYGSFDISQMLRRFQTQLSKHLEAERIDIGTGTSEQNILGFATKLKKVAKLGTNVLIIVDGVDRLSILGSKKQHDFSWLPSIADVDNQTLLRVRWLFSAADEKVLPALRKRHPDTKSWKLGGLTNQEQKDILRMQCLRMNIDVEHRQVQSILAKMNLSKPLYLALLLKKIKRTEFGRTFSNLDIPVDVASMFDQMLNEFEQIHGRDVIAGTLTAIASSRSGLREVEIIELLKLPFLDWNLIYESLKDLLAETESGHLIPFHEEFTTAIKKRYIRSSADVTHQHRLLAMFYASTCITVSAGQQQWRKYDSHRAVDIVHHQLTAGFSPHETARVLCNLGFIESAFVAGVGYEVVGFIAEVLKRAQTESDNELITRLGDYNLFVETYGHYLRQYPKMCFTLAYNLPKGACPSVRQDARSRNNRAHGDSLLECITPSESHAESIIVATEATKLIAVTVQVQKAIGRCCLTVTDEGTVKAWDIDSYVLTEVLLQSPFPAASAVACCFSLNGAERVAIALRNKDICLYNLSNGKMIAFVESSYRGGAIFFSESLESIWQSGEHTQLECIDFDAEAPNKSAPRSDRGDDVLSVLDADMPPTQTKGTSDAVIAHSIDGHRIATYSRRNKGIIVFNAVKMREICRFNEELTSATSVGAFSLGRDLLAVTRIDGGIMIWRIDNHSRCALIHTPSDTPIQCLSFSADETLLFCGTPLGVITVAEVETGRWIKRVNTGASCLTNMCTATSRGRERFLLSSENQLLVCNTHSWKNEGKIVPLMSVSDPHHTKAVSHLDFTRGNSANSGLSLISSSNDKTYIIWSIDANFTQVRPITQTTLPDQPNSVHVSKMENYIASACGNLGIVFDLHNHKESLRILHSSRLRRVTLSRLKTEHHGLCLYTWGVHDTFTAWQLLRRADRSLTYHQTPLFQRHCTSLPSRLFSPDGTRIAMANGNCVYMVDPHTGHDLQTFETWEGERVQDLCWSASHQIIYCSASSVWVNGEIWSSGGSEGDNIQIQECRSHKLGKLFAYSAVEMEEQGDIVNHTSSQDVGIIVVMRLDKPWRHCSLRHESGRIVLWSFMDNPRYIITIAADHIMRVWDIGLASEVDSQPDHNGKNFVRQARANGEVCAMVPLASQPTSLAVGANQRSIVVGTVDGLVLVYLIRTPH</sequence>
<dbReference type="Pfam" id="PF17852">
    <property type="entry name" value="Dynein_AAA_lid"/>
    <property type="match status" value="1"/>
</dbReference>
<feature type="compositionally biased region" description="Polar residues" evidence="5">
    <location>
        <begin position="30"/>
        <end position="51"/>
    </location>
</feature>
<dbReference type="Pfam" id="PF12780">
    <property type="entry name" value="AAA_8"/>
    <property type="match status" value="1"/>
</dbReference>
<evidence type="ECO:0000313" key="8">
    <source>
        <dbReference type="Proteomes" id="UP000053201"/>
    </source>
</evidence>
<dbReference type="InterPro" id="IPR001680">
    <property type="entry name" value="WD40_rpt"/>
</dbReference>
<dbReference type="InParanoid" id="A0A0L0H992"/>
<dbReference type="SUPFAM" id="SSF50969">
    <property type="entry name" value="YVTN repeat-like/Quinoprotein amine dehydrogenase"/>
    <property type="match status" value="1"/>
</dbReference>
<dbReference type="InterPro" id="IPR019775">
    <property type="entry name" value="WD40_repeat_CS"/>
</dbReference>
<dbReference type="Gene3D" id="3.40.50.300">
    <property type="entry name" value="P-loop containing nucleotide triphosphate hydrolases"/>
    <property type="match status" value="5"/>
</dbReference>
<dbReference type="InterPro" id="IPR026983">
    <property type="entry name" value="DHC"/>
</dbReference>
<gene>
    <name evidence="7" type="ORF">SPPG_06767</name>
</gene>
<dbReference type="GO" id="GO:0005524">
    <property type="term" value="F:ATP binding"/>
    <property type="evidence" value="ECO:0007669"/>
    <property type="project" value="InterPro"/>
</dbReference>
<dbReference type="RefSeq" id="XP_016605807.1">
    <property type="nucleotide sequence ID" value="XM_016754967.1"/>
</dbReference>
<dbReference type="GO" id="GO:0030286">
    <property type="term" value="C:dynein complex"/>
    <property type="evidence" value="ECO:0007669"/>
    <property type="project" value="InterPro"/>
</dbReference>
<dbReference type="GO" id="GO:0060294">
    <property type="term" value="P:cilium movement involved in cell motility"/>
    <property type="evidence" value="ECO:0007669"/>
    <property type="project" value="TreeGrafter"/>
</dbReference>
<dbReference type="InterPro" id="IPR013602">
    <property type="entry name" value="Dynein_heavy_linker"/>
</dbReference>
<protein>
    <recommendedName>
        <fullName evidence="6">F-box domain-containing protein</fullName>
    </recommendedName>
</protein>
<dbReference type="Gene3D" id="1.20.920.30">
    <property type="match status" value="1"/>
</dbReference>
<dbReference type="Pfam" id="PF12774">
    <property type="entry name" value="AAA_6"/>
    <property type="match status" value="1"/>
</dbReference>
<keyword evidence="3 4" id="KW-0175">Coiled coil</keyword>
<dbReference type="InterPro" id="IPR042222">
    <property type="entry name" value="Dynein_2_N"/>
</dbReference>
<dbReference type="Pfam" id="PF12777">
    <property type="entry name" value="MT"/>
    <property type="match status" value="1"/>
</dbReference>
<dbReference type="InterPro" id="IPR041466">
    <property type="entry name" value="Dynein_AAA5_ext"/>
</dbReference>
<dbReference type="eggNOG" id="KOG3595">
    <property type="taxonomic scope" value="Eukaryota"/>
</dbReference>
<dbReference type="InterPro" id="IPR024317">
    <property type="entry name" value="Dynein_heavy_chain_D4_dom"/>
</dbReference>
<feature type="region of interest" description="Disordered" evidence="5">
    <location>
        <begin position="1118"/>
        <end position="1156"/>
    </location>
</feature>
<dbReference type="InterPro" id="IPR027417">
    <property type="entry name" value="P-loop_NTPase"/>
</dbReference>
<feature type="domain" description="F-box" evidence="6">
    <location>
        <begin position="3597"/>
        <end position="3643"/>
    </location>
</feature>
<dbReference type="eggNOG" id="KOG3602">
    <property type="taxonomic scope" value="Eukaryota"/>
</dbReference>
<keyword evidence="2" id="KW-0677">Repeat</keyword>
<dbReference type="InterPro" id="IPR035699">
    <property type="entry name" value="AAA_6"/>
</dbReference>
<dbReference type="GO" id="GO:0097729">
    <property type="term" value="C:9+2 motile cilium"/>
    <property type="evidence" value="ECO:0007669"/>
    <property type="project" value="TreeGrafter"/>
</dbReference>
<feature type="compositionally biased region" description="Acidic residues" evidence="5">
    <location>
        <begin position="1129"/>
        <end position="1145"/>
    </location>
</feature>
<dbReference type="Gene3D" id="1.20.920.20">
    <property type="match status" value="2"/>
</dbReference>
<dbReference type="Pfam" id="PF08393">
    <property type="entry name" value="DHC_N2"/>
    <property type="match status" value="1"/>
</dbReference>
<feature type="coiled-coil region" evidence="4">
    <location>
        <begin position="3025"/>
        <end position="3093"/>
    </location>
</feature>
<dbReference type="PROSITE" id="PS00678">
    <property type="entry name" value="WD_REPEATS_1"/>
    <property type="match status" value="1"/>
</dbReference>
<keyword evidence="8" id="KW-1185">Reference proteome</keyword>
<dbReference type="Gene3D" id="1.20.140.100">
    <property type="entry name" value="Dynein heavy chain, N-terminal domain 2"/>
    <property type="match status" value="1"/>
</dbReference>
<dbReference type="SUPFAM" id="SSF52540">
    <property type="entry name" value="P-loop containing nucleoside triphosphate hydrolases"/>
    <property type="match status" value="3"/>
</dbReference>